<evidence type="ECO:0000256" key="1">
    <source>
        <dbReference type="SAM" id="MobiDB-lite"/>
    </source>
</evidence>
<feature type="compositionally biased region" description="Low complexity" evidence="1">
    <location>
        <begin position="51"/>
        <end position="75"/>
    </location>
</feature>
<evidence type="ECO:0000313" key="4">
    <source>
        <dbReference type="Proteomes" id="UP000304914"/>
    </source>
</evidence>
<evidence type="ECO:0000256" key="2">
    <source>
        <dbReference type="SAM" id="SignalP"/>
    </source>
</evidence>
<protein>
    <submittedName>
        <fullName evidence="3">Uncharacterized protein</fullName>
    </submittedName>
</protein>
<proteinExistence type="predicted"/>
<dbReference type="RefSeq" id="WP_225247828.1">
    <property type="nucleotide sequence ID" value="NZ_LR594035.1"/>
</dbReference>
<reference evidence="3 4" key="1">
    <citation type="submission" date="2019-05" db="EMBL/GenBank/DDBJ databases">
        <authorList>
            <consortium name="Pathogen Informatics"/>
        </authorList>
    </citation>
    <scope>NUCLEOTIDE SEQUENCE [LARGE SCALE GENOMIC DNA]</scope>
    <source>
        <strain evidence="3 4">NCTC5385</strain>
    </source>
</reference>
<evidence type="ECO:0000313" key="3">
    <source>
        <dbReference type="EMBL" id="VTS39671.1"/>
    </source>
</evidence>
<dbReference type="AlphaFoldDB" id="A0A4U9ZKE3"/>
<sequence>MRKYYVSKSALLLAKLLFTGATQIVKAESSNAATTLMSSNTNVPSDDALITATTSSRPTAPTTTDLPTVTNNTNN</sequence>
<feature type="chain" id="PRO_5020883320" evidence="2">
    <location>
        <begin position="28"/>
        <end position="75"/>
    </location>
</feature>
<organism evidence="3 4">
    <name type="scientific">Streptococcus pseudoporcinus</name>
    <dbReference type="NCBI Taxonomy" id="361101"/>
    <lineage>
        <taxon>Bacteria</taxon>
        <taxon>Bacillati</taxon>
        <taxon>Bacillota</taxon>
        <taxon>Bacilli</taxon>
        <taxon>Lactobacillales</taxon>
        <taxon>Streptococcaceae</taxon>
        <taxon>Streptococcus</taxon>
    </lineage>
</organism>
<dbReference type="EMBL" id="LR594035">
    <property type="protein sequence ID" value="VTS39671.1"/>
    <property type="molecule type" value="Genomic_DNA"/>
</dbReference>
<feature type="region of interest" description="Disordered" evidence="1">
    <location>
        <begin position="38"/>
        <end position="75"/>
    </location>
</feature>
<accession>A0A4U9ZKE3</accession>
<name>A0A4U9ZKE3_9STRE</name>
<gene>
    <name evidence="3" type="ORF">NCTC5385_02047</name>
</gene>
<dbReference type="Proteomes" id="UP000304914">
    <property type="component" value="Chromosome"/>
</dbReference>
<feature type="signal peptide" evidence="2">
    <location>
        <begin position="1"/>
        <end position="27"/>
    </location>
</feature>
<keyword evidence="2" id="KW-0732">Signal</keyword>